<dbReference type="InterPro" id="IPR029044">
    <property type="entry name" value="Nucleotide-diphossugar_trans"/>
</dbReference>
<dbReference type="AlphaFoldDB" id="A0A7V3JAF6"/>
<dbReference type="Gene3D" id="3.90.550.10">
    <property type="entry name" value="Spore Coat Polysaccharide Biosynthesis Protein SpsA, Chain A"/>
    <property type="match status" value="1"/>
</dbReference>
<dbReference type="PANTHER" id="PTHR43685">
    <property type="entry name" value="GLYCOSYLTRANSFERASE"/>
    <property type="match status" value="1"/>
</dbReference>
<sequence length="342" mass="40362">MARDRAELAIVIPAYKSKYLKETFSSIAAQTDKRFRVYVGDDASPDPIEDVVRESGLYPNQLVYKRFQENLGSKSLVAHWRRCIELSTEPWVWLFSDDDLMSPGCIASFYRALEETSSRYDLYRFNTAIIDEKGEIVDLNPPHPRWEPWYQFAYFLFKNYRLGNQQELIFKRSAFDAVGGFQEFPLAWWSDIAFVITCGTRHGIYTIENERIFMRKSEDNISSIRDETIYRLKLYAMASFFEWVAGHIEGNDCGEFPGKKRLLRLARDSFYWRLKTRNSWITFQDFSFLYARLNRCFGVPFLEFLFRVIYYNAAHVFEKVFKIRGSLISFATLSGKRRIHAK</sequence>
<dbReference type="EMBL" id="DTGG01000123">
    <property type="protein sequence ID" value="HFZ09290.1"/>
    <property type="molecule type" value="Genomic_DNA"/>
</dbReference>
<dbReference type="InterPro" id="IPR001173">
    <property type="entry name" value="Glyco_trans_2-like"/>
</dbReference>
<name>A0A7V3JAF6_UNCC3</name>
<organism evidence="2">
    <name type="scientific">candidate division CPR3 bacterium</name>
    <dbReference type="NCBI Taxonomy" id="2268181"/>
    <lineage>
        <taxon>Bacteria</taxon>
        <taxon>Bacteria division CPR3</taxon>
    </lineage>
</organism>
<dbReference type="Pfam" id="PF00535">
    <property type="entry name" value="Glycos_transf_2"/>
    <property type="match status" value="1"/>
</dbReference>
<dbReference type="PANTHER" id="PTHR43685:SF2">
    <property type="entry name" value="GLYCOSYLTRANSFERASE 2-LIKE DOMAIN-CONTAINING PROTEIN"/>
    <property type="match status" value="1"/>
</dbReference>
<protein>
    <submittedName>
        <fullName evidence="2">Glycosyltransferase family 2 protein</fullName>
    </submittedName>
</protein>
<feature type="domain" description="Glycosyltransferase 2-like" evidence="1">
    <location>
        <begin position="10"/>
        <end position="123"/>
    </location>
</feature>
<evidence type="ECO:0000259" key="1">
    <source>
        <dbReference type="Pfam" id="PF00535"/>
    </source>
</evidence>
<dbReference type="InterPro" id="IPR050834">
    <property type="entry name" value="Glycosyltransf_2"/>
</dbReference>
<accession>A0A7V3JAF6</accession>
<dbReference type="CDD" id="cd00761">
    <property type="entry name" value="Glyco_tranf_GTA_type"/>
    <property type="match status" value="1"/>
</dbReference>
<proteinExistence type="predicted"/>
<comment type="caution">
    <text evidence="2">The sequence shown here is derived from an EMBL/GenBank/DDBJ whole genome shotgun (WGS) entry which is preliminary data.</text>
</comment>
<reference evidence="2" key="1">
    <citation type="journal article" date="2020" name="mSystems">
        <title>Genome- and Community-Level Interaction Insights into Carbon Utilization and Element Cycling Functions of Hydrothermarchaeota in Hydrothermal Sediment.</title>
        <authorList>
            <person name="Zhou Z."/>
            <person name="Liu Y."/>
            <person name="Xu W."/>
            <person name="Pan J."/>
            <person name="Luo Z.H."/>
            <person name="Li M."/>
        </authorList>
    </citation>
    <scope>NUCLEOTIDE SEQUENCE [LARGE SCALE GENOMIC DNA]</scope>
    <source>
        <strain evidence="2">SpSt-757</strain>
    </source>
</reference>
<dbReference type="GO" id="GO:0016740">
    <property type="term" value="F:transferase activity"/>
    <property type="evidence" value="ECO:0007669"/>
    <property type="project" value="UniProtKB-KW"/>
</dbReference>
<gene>
    <name evidence="2" type="ORF">ENV41_04075</name>
</gene>
<evidence type="ECO:0000313" key="2">
    <source>
        <dbReference type="EMBL" id="HFZ09290.1"/>
    </source>
</evidence>
<keyword evidence="2" id="KW-0808">Transferase</keyword>
<dbReference type="SUPFAM" id="SSF53448">
    <property type="entry name" value="Nucleotide-diphospho-sugar transferases"/>
    <property type="match status" value="1"/>
</dbReference>